<protein>
    <recommendedName>
        <fullName evidence="3">Protein kinase domain-containing protein</fullName>
    </recommendedName>
</protein>
<evidence type="ECO:0000256" key="1">
    <source>
        <dbReference type="SAM" id="MobiDB-lite"/>
    </source>
</evidence>
<organism evidence="5 6">
    <name type="scientific">Phytophthora rubi</name>
    <dbReference type="NCBI Taxonomy" id="129364"/>
    <lineage>
        <taxon>Eukaryota</taxon>
        <taxon>Sar</taxon>
        <taxon>Stramenopiles</taxon>
        <taxon>Oomycota</taxon>
        <taxon>Peronosporomycetes</taxon>
        <taxon>Peronosporales</taxon>
        <taxon>Peronosporaceae</taxon>
        <taxon>Phytophthora</taxon>
    </lineage>
</organism>
<dbReference type="EMBL" id="QXFU01000010">
    <property type="protein sequence ID" value="KAE9048435.1"/>
    <property type="molecule type" value="Genomic_DNA"/>
</dbReference>
<dbReference type="SMART" id="SM00220">
    <property type="entry name" value="S_TKc"/>
    <property type="match status" value="1"/>
</dbReference>
<dbReference type="PROSITE" id="PS00108">
    <property type="entry name" value="PROTEIN_KINASE_ST"/>
    <property type="match status" value="1"/>
</dbReference>
<dbReference type="Pfam" id="PF25021">
    <property type="entry name" value="TEN_NHL"/>
    <property type="match status" value="1"/>
</dbReference>
<evidence type="ECO:0000313" key="4">
    <source>
        <dbReference type="EMBL" id="KAE9048435.1"/>
    </source>
</evidence>
<feature type="region of interest" description="Disordered" evidence="1">
    <location>
        <begin position="590"/>
        <end position="667"/>
    </location>
</feature>
<dbReference type="Gene3D" id="1.10.510.10">
    <property type="entry name" value="Transferase(Phosphotransferase) domain 1"/>
    <property type="match status" value="1"/>
</dbReference>
<feature type="compositionally biased region" description="Pro residues" evidence="1">
    <location>
        <begin position="620"/>
        <end position="630"/>
    </location>
</feature>
<feature type="transmembrane region" description="Helical" evidence="2">
    <location>
        <begin position="566"/>
        <end position="587"/>
    </location>
</feature>
<name>A0A6A3PD87_9STRA</name>
<dbReference type="EMBL" id="QXFV01000005">
    <property type="protein sequence ID" value="KAE9052733.1"/>
    <property type="molecule type" value="Genomic_DNA"/>
</dbReference>
<evidence type="ECO:0000259" key="3">
    <source>
        <dbReference type="PROSITE" id="PS50011"/>
    </source>
</evidence>
<dbReference type="PROSITE" id="PS50011">
    <property type="entry name" value="PROTEIN_KINASE_DOM"/>
    <property type="match status" value="1"/>
</dbReference>
<dbReference type="SUPFAM" id="SSF56112">
    <property type="entry name" value="Protein kinase-like (PK-like)"/>
    <property type="match status" value="1"/>
</dbReference>
<comment type="caution">
    <text evidence="5">The sequence shown here is derived from an EMBL/GenBank/DDBJ whole genome shotgun (WGS) entry which is preliminary data.</text>
</comment>
<dbReference type="GO" id="GO:0005524">
    <property type="term" value="F:ATP binding"/>
    <property type="evidence" value="ECO:0007669"/>
    <property type="project" value="InterPro"/>
</dbReference>
<feature type="domain" description="Protein kinase" evidence="3">
    <location>
        <begin position="246"/>
        <end position="514"/>
    </location>
</feature>
<dbReference type="InterPro" id="IPR011009">
    <property type="entry name" value="Kinase-like_dom_sf"/>
</dbReference>
<feature type="compositionally biased region" description="Low complexity" evidence="1">
    <location>
        <begin position="631"/>
        <end position="649"/>
    </location>
</feature>
<dbReference type="InterPro" id="IPR000719">
    <property type="entry name" value="Prot_kinase_dom"/>
</dbReference>
<dbReference type="InterPro" id="IPR001245">
    <property type="entry name" value="Ser-Thr/Tyr_kinase_cat_dom"/>
</dbReference>
<evidence type="ECO:0000313" key="7">
    <source>
        <dbReference type="Proteomes" id="UP000435112"/>
    </source>
</evidence>
<dbReference type="OrthoDB" id="120042at2759"/>
<dbReference type="Pfam" id="PF07714">
    <property type="entry name" value="PK_Tyr_Ser-Thr"/>
    <property type="match status" value="1"/>
</dbReference>
<evidence type="ECO:0000256" key="2">
    <source>
        <dbReference type="SAM" id="Phobius"/>
    </source>
</evidence>
<accession>A0A6A3PD87</accession>
<dbReference type="InterPro" id="IPR008271">
    <property type="entry name" value="Ser/Thr_kinase_AS"/>
</dbReference>
<dbReference type="InterPro" id="IPR056822">
    <property type="entry name" value="TEN_NHL"/>
</dbReference>
<reference evidence="6 7" key="1">
    <citation type="submission" date="2018-09" db="EMBL/GenBank/DDBJ databases">
        <title>Genomic investigation of the strawberry pathogen Phytophthora fragariae indicates pathogenicity is determined by transcriptional variation in three key races.</title>
        <authorList>
            <person name="Adams T.M."/>
            <person name="Armitage A.D."/>
            <person name="Sobczyk M.K."/>
            <person name="Bates H.J."/>
            <person name="Dunwell J.M."/>
            <person name="Nellist C.F."/>
            <person name="Harrison R.J."/>
        </authorList>
    </citation>
    <scope>NUCLEOTIDE SEQUENCE [LARGE SCALE GENOMIC DNA]</scope>
    <source>
        <strain evidence="5 6">SCRP249</strain>
        <strain evidence="4 7">SCRP324</strain>
    </source>
</reference>
<dbReference type="CDD" id="cd14014">
    <property type="entry name" value="STKc_PknB_like"/>
    <property type="match status" value="1"/>
</dbReference>
<dbReference type="PANTHER" id="PTHR44329:SF214">
    <property type="entry name" value="PROTEIN KINASE DOMAIN-CONTAINING PROTEIN"/>
    <property type="match status" value="1"/>
</dbReference>
<dbReference type="InterPro" id="IPR011042">
    <property type="entry name" value="6-blade_b-propeller_TolB-like"/>
</dbReference>
<feature type="compositionally biased region" description="Pro residues" evidence="1">
    <location>
        <begin position="650"/>
        <end position="662"/>
    </location>
</feature>
<dbReference type="Proteomes" id="UP000429607">
    <property type="component" value="Unassembled WGS sequence"/>
</dbReference>
<dbReference type="PANTHER" id="PTHR44329">
    <property type="entry name" value="SERINE/THREONINE-PROTEIN KINASE TNNI3K-RELATED"/>
    <property type="match status" value="1"/>
</dbReference>
<dbReference type="Gene3D" id="2.120.10.30">
    <property type="entry name" value="TolB, C-terminal domain"/>
    <property type="match status" value="2"/>
</dbReference>
<proteinExistence type="predicted"/>
<evidence type="ECO:0000313" key="5">
    <source>
        <dbReference type="EMBL" id="KAE9052733.1"/>
    </source>
</evidence>
<dbReference type="AlphaFoldDB" id="A0A6A3PD87"/>
<keyword evidence="2" id="KW-0812">Transmembrane</keyword>
<gene>
    <name evidence="5" type="ORF">PR001_g224</name>
    <name evidence="4" type="ORF">PR002_g454</name>
</gene>
<sequence>MMDMMQTAAVATANAVLPGSGIIVNSAFELGKVCSEIAELLTGMQETASSIKTQCANIEKDVAYFRWVLEVLGRVQHKTKLTTELQKLITRFETEVKEYDRVMKKFLEQNILKQLVFHNDLDAASASVKETAGQLVQCVTTECAINGSVTYGHVDQFDERANRYMKYIDSPEVMKAMSDSDNQKEILAIIARMGRRNEAMMQSPLETNDLVLNVMKEKLWASSSRAVQDDVKNLPDWYITEDEVEIDMSMIIGFGGDAKIYKGVMEDGTPVAVKVFNANVRKSEEAKLKFFNTMKLWVRLGHFNNVCRLYGACYFTATPFIVMEYCELGSLDSFLRQEGVNRCRSSIEILTQAARAIIKMHSKGFVHGDLKCDNILVTSGANPQAKLCDFDRSFDWSALKDKRLVKGSAADAGIEITDALRYLAPECVEGMLPNSKSDVYSFGMTLYHALAGASPYSDISSNEELRACKLARELPSRNYQRISDDTWRLISQCCDPAPDQRPTMEKVLEALKSLASQLPVETLVNATMGVQTGHIELFVPPTNADGTPVKSSTKTGSRKIPRSYKIVGAVVVAIVAIGVIVGIVVGMKPSSSASSTNTNTGSGLTPTPSGSGSGSNAVPAPIPTPTPTPTPTSTSTPTPTPTPTSTSTPTPTPTPNPTPTPTATPSGVQVSTILSIGGDDNIGGIAVASDGRVYLSQWAQILQMANDSTPVLYAGNPDDYTFQNGGLQDARFGRQGPLALGPNDDLYLCDTGFNALRKITETDVSTPYQFPVVGSLQGVAADSSGNVYVPTTKRGVLKITPTGIITTFANASTFTTPMGIAIDSSDTIYVTDENRVLKFTLAGRMTVVAGSKSSGFVDAVGEAARFSSPWALAFGSDGDLYVSDTYNDCIRKVSLSTGEVTLYAGVAQQPGTADGPATSATFGTPMAIAAAPDNVLYVADGMGKRLRKIYTV</sequence>
<evidence type="ECO:0000313" key="6">
    <source>
        <dbReference type="Proteomes" id="UP000429607"/>
    </source>
</evidence>
<feature type="compositionally biased region" description="Low complexity" evidence="1">
    <location>
        <begin position="590"/>
        <end position="616"/>
    </location>
</feature>
<dbReference type="GO" id="GO:0004674">
    <property type="term" value="F:protein serine/threonine kinase activity"/>
    <property type="evidence" value="ECO:0007669"/>
    <property type="project" value="TreeGrafter"/>
</dbReference>
<dbReference type="SUPFAM" id="SSF63829">
    <property type="entry name" value="Calcium-dependent phosphotriesterase"/>
    <property type="match status" value="1"/>
</dbReference>
<keyword evidence="2" id="KW-0472">Membrane</keyword>
<dbReference type="InterPro" id="IPR051681">
    <property type="entry name" value="Ser/Thr_Kinases-Pseudokinases"/>
</dbReference>
<keyword evidence="2" id="KW-1133">Transmembrane helix</keyword>
<dbReference type="Proteomes" id="UP000435112">
    <property type="component" value="Unassembled WGS sequence"/>
</dbReference>